<evidence type="ECO:0000313" key="4">
    <source>
        <dbReference type="Proteomes" id="UP000199572"/>
    </source>
</evidence>
<proteinExistence type="predicted"/>
<name>A0A1H9TDR5_9SPHI</name>
<dbReference type="EMBL" id="FOGG01000022">
    <property type="protein sequence ID" value="SER95342.1"/>
    <property type="molecule type" value="Genomic_DNA"/>
</dbReference>
<dbReference type="CDD" id="cd02966">
    <property type="entry name" value="TlpA_like_family"/>
    <property type="match status" value="1"/>
</dbReference>
<dbReference type="InterPro" id="IPR000866">
    <property type="entry name" value="AhpC/TSA"/>
</dbReference>
<dbReference type="SUPFAM" id="SSF52833">
    <property type="entry name" value="Thioredoxin-like"/>
    <property type="match status" value="1"/>
</dbReference>
<feature type="signal peptide" evidence="1">
    <location>
        <begin position="1"/>
        <end position="23"/>
    </location>
</feature>
<dbReference type="GO" id="GO:0016491">
    <property type="term" value="F:oxidoreductase activity"/>
    <property type="evidence" value="ECO:0007669"/>
    <property type="project" value="InterPro"/>
</dbReference>
<reference evidence="3 4" key="1">
    <citation type="submission" date="2016-10" db="EMBL/GenBank/DDBJ databases">
        <authorList>
            <person name="de Groot N.N."/>
        </authorList>
    </citation>
    <scope>NUCLEOTIDE SEQUENCE [LARGE SCALE GENOMIC DNA]</scope>
    <source>
        <strain evidence="3 4">DSM 18610</strain>
    </source>
</reference>
<dbReference type="InterPro" id="IPR036249">
    <property type="entry name" value="Thioredoxin-like_sf"/>
</dbReference>
<gene>
    <name evidence="3" type="ORF">SAMN04488023_12214</name>
</gene>
<dbReference type="PROSITE" id="PS51352">
    <property type="entry name" value="THIOREDOXIN_2"/>
    <property type="match status" value="1"/>
</dbReference>
<keyword evidence="1" id="KW-0732">Signal</keyword>
<dbReference type="STRING" id="390241.SAMN04488023_12214"/>
<dbReference type="Pfam" id="PF00578">
    <property type="entry name" value="AhpC-TSA"/>
    <property type="match status" value="1"/>
</dbReference>
<dbReference type="Proteomes" id="UP000199572">
    <property type="component" value="Unassembled WGS sequence"/>
</dbReference>
<dbReference type="InterPro" id="IPR050553">
    <property type="entry name" value="Thioredoxin_ResA/DsbE_sf"/>
</dbReference>
<accession>A0A1H9TDR5</accession>
<dbReference type="InterPro" id="IPR013766">
    <property type="entry name" value="Thioredoxin_domain"/>
</dbReference>
<keyword evidence="4" id="KW-1185">Reference proteome</keyword>
<dbReference type="PANTHER" id="PTHR42852">
    <property type="entry name" value="THIOL:DISULFIDE INTERCHANGE PROTEIN DSBE"/>
    <property type="match status" value="1"/>
</dbReference>
<evidence type="ECO:0000313" key="3">
    <source>
        <dbReference type="EMBL" id="SER95342.1"/>
    </source>
</evidence>
<feature type="domain" description="Thioredoxin" evidence="2">
    <location>
        <begin position="260"/>
        <end position="419"/>
    </location>
</feature>
<evidence type="ECO:0000256" key="1">
    <source>
        <dbReference type="SAM" id="SignalP"/>
    </source>
</evidence>
<dbReference type="OrthoDB" id="616241at2"/>
<dbReference type="RefSeq" id="WP_090886270.1">
    <property type="nucleotide sequence ID" value="NZ_FOGG01000022.1"/>
</dbReference>
<dbReference type="Gene3D" id="3.40.30.10">
    <property type="entry name" value="Glutaredoxin"/>
    <property type="match status" value="1"/>
</dbReference>
<evidence type="ECO:0000259" key="2">
    <source>
        <dbReference type="PROSITE" id="PS51352"/>
    </source>
</evidence>
<protein>
    <submittedName>
        <fullName evidence="3">Peroxiredoxin</fullName>
    </submittedName>
</protein>
<organism evidence="3 4">
    <name type="scientific">Pedobacter rhizosphaerae</name>
    <dbReference type="NCBI Taxonomy" id="390241"/>
    <lineage>
        <taxon>Bacteria</taxon>
        <taxon>Pseudomonadati</taxon>
        <taxon>Bacteroidota</taxon>
        <taxon>Sphingobacteriia</taxon>
        <taxon>Sphingobacteriales</taxon>
        <taxon>Sphingobacteriaceae</taxon>
        <taxon>Pedobacter</taxon>
    </lineage>
</organism>
<feature type="chain" id="PRO_5011509097" evidence="1">
    <location>
        <begin position="24"/>
        <end position="439"/>
    </location>
</feature>
<dbReference type="GO" id="GO:0016209">
    <property type="term" value="F:antioxidant activity"/>
    <property type="evidence" value="ECO:0007669"/>
    <property type="project" value="InterPro"/>
</dbReference>
<sequence length="439" mass="48787">MSNYFTRFQVLAVASLISTSALAAHKLDEKPKEAKKFIKEGIWRGVFKVAETEVPFNFELKGKDAEHATFTLLNGTRRDDFHISYLGQDSLFIKMNTYDAALVAKIESDGRISGEYRSLVPGLKGNSLPFTAEQGKTYRFVEPGKDVAPTADLTGKWEFKGFSKEAVPNKVAILKQQGNKLTGVIMQVTGDSRELEGTVQGNQFVLSGFSGPSPKIYKGTINEDGTISGEISQGIYDNLKFTGVKDVKAELPDPYKITSLKEGVKKLAFTFPDLTGKPVSLTDDKYKGKVVIVELVGTWCPNCTDQTIFLSPWFNKNAKRGVEAIAIGFEQKDDLEYGKYTLGKLRDKYNIKYDILFGGLADKRLVADKLPALNKFIAYPTTIIIDRKGEVREIYTGYTGTVTGKYYDDYEKKFNKLLDELIAEPVPSASYFEAQATGK</sequence>
<dbReference type="AlphaFoldDB" id="A0A1H9TDR5"/>
<dbReference type="PANTHER" id="PTHR42852:SF13">
    <property type="entry name" value="PROTEIN DIPZ"/>
    <property type="match status" value="1"/>
</dbReference>